<dbReference type="Gene3D" id="2.60.120.650">
    <property type="entry name" value="Cupin"/>
    <property type="match status" value="1"/>
</dbReference>
<accession>A0A4V4LTA4</accession>
<proteinExistence type="predicted"/>
<dbReference type="Proteomes" id="UP000310189">
    <property type="component" value="Unassembled WGS sequence"/>
</dbReference>
<dbReference type="PANTHER" id="PTHR12461">
    <property type="entry name" value="HYPOXIA-INDUCIBLE FACTOR 1 ALPHA INHIBITOR-RELATED"/>
    <property type="match status" value="1"/>
</dbReference>
<dbReference type="CDD" id="cd02208">
    <property type="entry name" value="cupin_RmlC-like"/>
    <property type="match status" value="1"/>
</dbReference>
<evidence type="ECO:0000313" key="3">
    <source>
        <dbReference type="Proteomes" id="UP000310189"/>
    </source>
</evidence>
<dbReference type="Pfam" id="PF13621">
    <property type="entry name" value="Cupin_8"/>
    <property type="match status" value="1"/>
</dbReference>
<comment type="caution">
    <text evidence="2">The sequence shown here is derived from an EMBL/GenBank/DDBJ whole genome shotgun (WGS) entry which is preliminary data.</text>
</comment>
<dbReference type="InterPro" id="IPR041667">
    <property type="entry name" value="Cupin_8"/>
</dbReference>
<name>A0A4V4LTA4_9BASI</name>
<evidence type="ECO:0000313" key="2">
    <source>
        <dbReference type="EMBL" id="TIA89573.1"/>
    </source>
</evidence>
<dbReference type="SUPFAM" id="SSF51197">
    <property type="entry name" value="Clavaminate synthase-like"/>
    <property type="match status" value="1"/>
</dbReference>
<reference evidence="2 3" key="1">
    <citation type="submission" date="2019-03" db="EMBL/GenBank/DDBJ databases">
        <title>Sequencing 23 genomes of Wallemia ichthyophaga.</title>
        <authorList>
            <person name="Gostincar C."/>
        </authorList>
    </citation>
    <scope>NUCLEOTIDE SEQUENCE [LARGE SCALE GENOMIC DNA]</scope>
    <source>
        <strain evidence="2 3">EXF-5753</strain>
    </source>
</reference>
<sequence length="240" mass="27091">MKLRQIKTVSAEEFYSCIPGVACVVTGVFTQPWIHASHALNRKGLGVLMEDEDTASQTVPIEIQQPNTPLTQESRHEIPMNLFIRLFIQNQDKVLPQRGYLAQFNLIESTAYLRNLFPPIPQIQRLHPKSSSWLGPKHTLTPIHRDAATEGNILLQVAGTKRVNVIHPKYSNHLNLHPSNSPLRNFSKFLEEVPSQQVPIQIDSATLNPGDAVYIPPGHFHSFKSLSNSFSVNFWFVNNT</sequence>
<gene>
    <name evidence="2" type="ORF">E3P99_02020</name>
</gene>
<feature type="domain" description="JmjC" evidence="1">
    <location>
        <begin position="96"/>
        <end position="240"/>
    </location>
</feature>
<keyword evidence="3" id="KW-1185">Reference proteome</keyword>
<protein>
    <recommendedName>
        <fullName evidence="1">JmjC domain-containing protein</fullName>
    </recommendedName>
</protein>
<dbReference type="EMBL" id="SPNW01000026">
    <property type="protein sequence ID" value="TIA89573.1"/>
    <property type="molecule type" value="Genomic_DNA"/>
</dbReference>
<evidence type="ECO:0000259" key="1">
    <source>
        <dbReference type="PROSITE" id="PS51184"/>
    </source>
</evidence>
<dbReference type="AlphaFoldDB" id="A0A4V4LTA4"/>
<dbReference type="OrthoDB" id="424465at2759"/>
<organism evidence="2 3">
    <name type="scientific">Wallemia hederae</name>
    <dbReference type="NCBI Taxonomy" id="1540922"/>
    <lineage>
        <taxon>Eukaryota</taxon>
        <taxon>Fungi</taxon>
        <taxon>Dikarya</taxon>
        <taxon>Basidiomycota</taxon>
        <taxon>Wallemiomycotina</taxon>
        <taxon>Wallemiomycetes</taxon>
        <taxon>Wallemiales</taxon>
        <taxon>Wallemiaceae</taxon>
        <taxon>Wallemia</taxon>
    </lineage>
</organism>
<dbReference type="PANTHER" id="PTHR12461:SF105">
    <property type="entry name" value="HYPOXIA-INDUCIBLE FACTOR 1-ALPHA INHIBITOR"/>
    <property type="match status" value="1"/>
</dbReference>
<dbReference type="PROSITE" id="PS51184">
    <property type="entry name" value="JMJC"/>
    <property type="match status" value="1"/>
</dbReference>
<dbReference type="SMART" id="SM00558">
    <property type="entry name" value="JmjC"/>
    <property type="match status" value="1"/>
</dbReference>
<dbReference type="InterPro" id="IPR003347">
    <property type="entry name" value="JmjC_dom"/>
</dbReference>